<dbReference type="GO" id="GO:0042597">
    <property type="term" value="C:periplasmic space"/>
    <property type="evidence" value="ECO:0007669"/>
    <property type="project" value="UniProtKB-SubCell"/>
</dbReference>
<dbReference type="Gene3D" id="3.40.190.10">
    <property type="entry name" value="Periplasmic binding protein-like II"/>
    <property type="match status" value="2"/>
</dbReference>
<dbReference type="InterPro" id="IPR015168">
    <property type="entry name" value="SsuA/THI5"/>
</dbReference>
<feature type="signal peptide" evidence="4">
    <location>
        <begin position="1"/>
        <end position="35"/>
    </location>
</feature>
<dbReference type="EMBL" id="BJYZ01000003">
    <property type="protein sequence ID" value="GEO36764.1"/>
    <property type="molecule type" value="Genomic_DNA"/>
</dbReference>
<accession>A0A512DJW1</accession>
<feature type="chain" id="PRO_5022004388" evidence="4">
    <location>
        <begin position="36"/>
        <end position="338"/>
    </location>
</feature>
<comment type="caution">
    <text evidence="6">The sequence shown here is derived from an EMBL/GenBank/DDBJ whole genome shotgun (WGS) entry which is preliminary data.</text>
</comment>
<proteinExistence type="inferred from homology"/>
<gene>
    <name evidence="6" type="ORF">SAE02_09120</name>
</gene>
<dbReference type="Pfam" id="PF09084">
    <property type="entry name" value="NMT1"/>
    <property type="match status" value="1"/>
</dbReference>
<evidence type="ECO:0000256" key="3">
    <source>
        <dbReference type="ARBA" id="ARBA00022729"/>
    </source>
</evidence>
<dbReference type="AlphaFoldDB" id="A0A512DJW1"/>
<dbReference type="PANTHER" id="PTHR30024:SF47">
    <property type="entry name" value="TAURINE-BINDING PERIPLASMIC PROTEIN"/>
    <property type="match status" value="1"/>
</dbReference>
<dbReference type="GO" id="GO:0042918">
    <property type="term" value="P:alkanesulfonate transmembrane transport"/>
    <property type="evidence" value="ECO:0007669"/>
    <property type="project" value="TreeGrafter"/>
</dbReference>
<protein>
    <submittedName>
        <fullName evidence="6">Nitrate ABC transporter substrate-binding protein</fullName>
    </submittedName>
</protein>
<dbReference type="SUPFAM" id="SSF53850">
    <property type="entry name" value="Periplasmic binding protein-like II"/>
    <property type="match status" value="1"/>
</dbReference>
<dbReference type="OrthoDB" id="7331522at2"/>
<evidence type="ECO:0000313" key="7">
    <source>
        <dbReference type="Proteomes" id="UP000321523"/>
    </source>
</evidence>
<evidence type="ECO:0000313" key="6">
    <source>
        <dbReference type="EMBL" id="GEO36764.1"/>
    </source>
</evidence>
<feature type="domain" description="SsuA/THI5-like" evidence="5">
    <location>
        <begin position="62"/>
        <end position="250"/>
    </location>
</feature>
<comment type="similarity">
    <text evidence="2">Belongs to the bacterial solute-binding protein SsuA/TauA family.</text>
</comment>
<evidence type="ECO:0000259" key="5">
    <source>
        <dbReference type="Pfam" id="PF09084"/>
    </source>
</evidence>
<keyword evidence="7" id="KW-1185">Reference proteome</keyword>
<evidence type="ECO:0000256" key="1">
    <source>
        <dbReference type="ARBA" id="ARBA00004418"/>
    </source>
</evidence>
<organism evidence="6 7">
    <name type="scientific">Skermanella aerolata</name>
    <dbReference type="NCBI Taxonomy" id="393310"/>
    <lineage>
        <taxon>Bacteria</taxon>
        <taxon>Pseudomonadati</taxon>
        <taxon>Pseudomonadota</taxon>
        <taxon>Alphaproteobacteria</taxon>
        <taxon>Rhodospirillales</taxon>
        <taxon>Azospirillaceae</taxon>
        <taxon>Skermanella</taxon>
    </lineage>
</organism>
<evidence type="ECO:0000256" key="2">
    <source>
        <dbReference type="ARBA" id="ARBA00010742"/>
    </source>
</evidence>
<sequence length="338" mass="36504">MKLPTPSRFARKAVHLGAALALSAGLGGWASDAFAAGKIRVAFGDIASVEALGFLTALERAKERGVEIEINYLKSEDIAAQAVVGGQADVGVGTPYALLQKVRAPIRIFYQMSTLRFYPVVNTEFYKDWSDLNGQEIAVHSRGSGTEAIMNLLAKKNGIKYGQVSYVPGSEVRTGALLQGNVKATIVDSAGWRLLETKAPGKFKVLPVEGIDASDEALYANTNFLQKEKDAVNILTEELLTTFREINANPAVVTEFRSKYSLLPDLPPEVVEDIKPYYADAVEVGLFPANGGGADAARDDFEFYTVAGQIQGDPASLKVEDFWTLGPLDQALQKVGRK</sequence>
<reference evidence="6 7" key="1">
    <citation type="submission" date="2019-07" db="EMBL/GenBank/DDBJ databases">
        <title>Whole genome shotgun sequence of Skermanella aerolata NBRC 106429.</title>
        <authorList>
            <person name="Hosoyama A."/>
            <person name="Uohara A."/>
            <person name="Ohji S."/>
            <person name="Ichikawa N."/>
        </authorList>
    </citation>
    <scope>NUCLEOTIDE SEQUENCE [LARGE SCALE GENOMIC DNA]</scope>
    <source>
        <strain evidence="6 7">NBRC 106429</strain>
    </source>
</reference>
<dbReference type="PANTHER" id="PTHR30024">
    <property type="entry name" value="ALIPHATIC SULFONATES-BINDING PROTEIN-RELATED"/>
    <property type="match status" value="1"/>
</dbReference>
<comment type="subcellular location">
    <subcellularLocation>
        <location evidence="1">Periplasm</location>
    </subcellularLocation>
</comment>
<name>A0A512DJW1_9PROT</name>
<evidence type="ECO:0000256" key="4">
    <source>
        <dbReference type="SAM" id="SignalP"/>
    </source>
</evidence>
<dbReference type="Proteomes" id="UP000321523">
    <property type="component" value="Unassembled WGS sequence"/>
</dbReference>
<keyword evidence="3 4" id="KW-0732">Signal</keyword>